<dbReference type="GO" id="GO:0005774">
    <property type="term" value="C:vacuolar membrane"/>
    <property type="evidence" value="ECO:0007669"/>
    <property type="project" value="UniProtKB-SubCell"/>
</dbReference>
<evidence type="ECO:0000256" key="8">
    <source>
        <dbReference type="ARBA" id="ARBA00023136"/>
    </source>
</evidence>
<dbReference type="SUPFAM" id="SSF81333">
    <property type="entry name" value="F1F0 ATP synthase subunit C"/>
    <property type="match status" value="1"/>
</dbReference>
<sequence>MTTVTAGYDTCPDWAPFLGYLGASSCVILANFGSAWGTWASGIGVCKMGITYPAGIMKNIVPIVMAGVLGIYGLIVAVIIAEGIKEPSDGGYNTYSVFNGYTHLAAGLCCGLSCLAAGGTIGAIGKSGTVNFGAKAGQGQRGWMHHVRGDNSRSTSMQDDAGTDAARYVEDANRLYVGFLIMLIFAEAIALYGLIVALILSQKTYDCGSA</sequence>
<gene>
    <name evidence="11" type="ORF">LDAN0321_LOCUS9741</name>
</gene>
<reference evidence="11" key="1">
    <citation type="submission" date="2021-01" db="EMBL/GenBank/DDBJ databases">
        <authorList>
            <person name="Corre E."/>
            <person name="Pelletier E."/>
            <person name="Niang G."/>
            <person name="Scheremetjew M."/>
            <person name="Finn R."/>
            <person name="Kale V."/>
            <person name="Holt S."/>
            <person name="Cochrane G."/>
            <person name="Meng A."/>
            <person name="Brown T."/>
            <person name="Cohen L."/>
        </authorList>
    </citation>
    <scope>NUCLEOTIDE SEQUENCE</scope>
    <source>
        <strain evidence="11">B650</strain>
    </source>
</reference>
<evidence type="ECO:0000256" key="3">
    <source>
        <dbReference type="ARBA" id="ARBA00022448"/>
    </source>
</evidence>
<feature type="transmembrane region" description="Helical" evidence="9">
    <location>
        <begin position="175"/>
        <end position="200"/>
    </location>
</feature>
<keyword evidence="9" id="KW-0926">Vacuole</keyword>
<feature type="transmembrane region" description="Helical" evidence="9">
    <location>
        <begin position="17"/>
        <end position="39"/>
    </location>
</feature>
<protein>
    <recommendedName>
        <fullName evidence="9">V-type proton ATPase proteolipid subunit</fullName>
    </recommendedName>
</protein>
<feature type="transmembrane region" description="Helical" evidence="9">
    <location>
        <begin position="101"/>
        <end position="125"/>
    </location>
</feature>
<dbReference type="CDD" id="cd18176">
    <property type="entry name" value="ATP-synt_Vo_c_ATP6C_rpt2"/>
    <property type="match status" value="1"/>
</dbReference>
<dbReference type="InterPro" id="IPR000245">
    <property type="entry name" value="ATPase_proteolipid_csu"/>
</dbReference>
<comment type="subcellular location">
    <subcellularLocation>
        <location evidence="1">Membrane</location>
        <topology evidence="1">Multi-pass membrane protein</topology>
    </subcellularLocation>
    <subcellularLocation>
        <location evidence="9">Vacuole membrane</location>
        <topology evidence="9">Multi-pass membrane protein</topology>
    </subcellularLocation>
</comment>
<evidence type="ECO:0000256" key="1">
    <source>
        <dbReference type="ARBA" id="ARBA00004141"/>
    </source>
</evidence>
<dbReference type="PRINTS" id="PR00122">
    <property type="entry name" value="VACATPASE"/>
</dbReference>
<feature type="domain" description="V-ATPase proteolipid subunit C-like" evidence="10">
    <location>
        <begin position="21"/>
        <end position="80"/>
    </location>
</feature>
<dbReference type="PANTHER" id="PTHR10263">
    <property type="entry name" value="V-TYPE PROTON ATPASE PROTEOLIPID SUBUNIT"/>
    <property type="match status" value="1"/>
</dbReference>
<name>A0A7S2KJU0_9STRA</name>
<evidence type="ECO:0000256" key="4">
    <source>
        <dbReference type="ARBA" id="ARBA00022692"/>
    </source>
</evidence>
<evidence type="ECO:0000256" key="5">
    <source>
        <dbReference type="ARBA" id="ARBA00022781"/>
    </source>
</evidence>
<evidence type="ECO:0000256" key="6">
    <source>
        <dbReference type="ARBA" id="ARBA00022989"/>
    </source>
</evidence>
<evidence type="ECO:0000256" key="2">
    <source>
        <dbReference type="ARBA" id="ARBA00007296"/>
    </source>
</evidence>
<keyword evidence="5 9" id="KW-0375">Hydrogen ion transport</keyword>
<dbReference type="InterPro" id="IPR002379">
    <property type="entry name" value="ATPase_proteolipid_c-like_dom"/>
</dbReference>
<dbReference type="InterPro" id="IPR011555">
    <property type="entry name" value="ATPase_proteolipid_su_C_euk"/>
</dbReference>
<evidence type="ECO:0000256" key="7">
    <source>
        <dbReference type="ARBA" id="ARBA00023065"/>
    </source>
</evidence>
<keyword evidence="4 9" id="KW-0812">Transmembrane</keyword>
<evidence type="ECO:0000313" key="11">
    <source>
        <dbReference type="EMBL" id="CAD9579010.1"/>
    </source>
</evidence>
<keyword evidence="7 9" id="KW-0406">Ion transport</keyword>
<dbReference type="Gene3D" id="1.20.120.610">
    <property type="entry name" value="lithium bound rotor ring of v- atpase"/>
    <property type="match status" value="2"/>
</dbReference>
<keyword evidence="6 9" id="KW-1133">Transmembrane helix</keyword>
<keyword evidence="8 9" id="KW-0472">Membrane</keyword>
<dbReference type="NCBIfam" id="TIGR01100">
    <property type="entry name" value="V_ATP_synt_C"/>
    <property type="match status" value="1"/>
</dbReference>
<dbReference type="InterPro" id="IPR035921">
    <property type="entry name" value="F/V-ATP_Csub_sf"/>
</dbReference>
<dbReference type="CDD" id="cd18175">
    <property type="entry name" value="ATP-synt_Vo_c_ATP6C_rpt1"/>
    <property type="match status" value="1"/>
</dbReference>
<dbReference type="Pfam" id="PF00137">
    <property type="entry name" value="ATP-synt_C"/>
    <property type="match status" value="2"/>
</dbReference>
<dbReference type="GO" id="GO:0046961">
    <property type="term" value="F:proton-transporting ATPase activity, rotational mechanism"/>
    <property type="evidence" value="ECO:0007669"/>
    <property type="project" value="InterPro"/>
</dbReference>
<organism evidence="11">
    <name type="scientific">Leptocylindrus danicus</name>
    <dbReference type="NCBI Taxonomy" id="163516"/>
    <lineage>
        <taxon>Eukaryota</taxon>
        <taxon>Sar</taxon>
        <taxon>Stramenopiles</taxon>
        <taxon>Ochrophyta</taxon>
        <taxon>Bacillariophyta</taxon>
        <taxon>Coscinodiscophyceae</taxon>
        <taxon>Chaetocerotophycidae</taxon>
        <taxon>Leptocylindrales</taxon>
        <taxon>Leptocylindraceae</taxon>
        <taxon>Leptocylindrus</taxon>
    </lineage>
</organism>
<comment type="similarity">
    <text evidence="2 9">Belongs to the V-ATPase proteolipid subunit family.</text>
</comment>
<evidence type="ECO:0000256" key="9">
    <source>
        <dbReference type="RuleBase" id="RU363060"/>
    </source>
</evidence>
<dbReference type="EMBL" id="HBGY01015029">
    <property type="protein sequence ID" value="CAD9579010.1"/>
    <property type="molecule type" value="Transcribed_RNA"/>
</dbReference>
<accession>A0A7S2KJU0</accession>
<feature type="transmembrane region" description="Helical" evidence="9">
    <location>
        <begin position="60"/>
        <end position="81"/>
    </location>
</feature>
<proteinExistence type="inferred from homology"/>
<feature type="domain" description="V-ATPase proteolipid subunit C-like" evidence="10">
    <location>
        <begin position="172"/>
        <end position="200"/>
    </location>
</feature>
<keyword evidence="3 9" id="KW-0813">Transport</keyword>
<dbReference type="GO" id="GO:0033179">
    <property type="term" value="C:proton-transporting V-type ATPase, V0 domain"/>
    <property type="evidence" value="ECO:0007669"/>
    <property type="project" value="InterPro"/>
</dbReference>
<dbReference type="AlphaFoldDB" id="A0A7S2KJU0"/>
<evidence type="ECO:0000259" key="10">
    <source>
        <dbReference type="Pfam" id="PF00137"/>
    </source>
</evidence>